<dbReference type="InterPro" id="IPR018936">
    <property type="entry name" value="PI3/4_kinase_CS"/>
</dbReference>
<dbReference type="SMART" id="SM00145">
    <property type="entry name" value="PI3Ka"/>
    <property type="match status" value="1"/>
</dbReference>
<evidence type="ECO:0000256" key="2">
    <source>
        <dbReference type="ARBA" id="ARBA00012073"/>
    </source>
</evidence>
<dbReference type="PROSITE" id="PS50290">
    <property type="entry name" value="PI3_4_KINASE_3"/>
    <property type="match status" value="1"/>
</dbReference>
<dbReference type="GO" id="GO:0000045">
    <property type="term" value="P:autophagosome assembly"/>
    <property type="evidence" value="ECO:0007669"/>
    <property type="project" value="TreeGrafter"/>
</dbReference>
<dbReference type="PANTHER" id="PTHR10048">
    <property type="entry name" value="PHOSPHATIDYLINOSITOL KINASE"/>
    <property type="match status" value="1"/>
</dbReference>
<comment type="caution">
    <text evidence="13">The sequence shown here is derived from an EMBL/GenBank/DDBJ whole genome shotgun (WGS) entry which is preliminary data.</text>
</comment>
<dbReference type="GO" id="GO:0006897">
    <property type="term" value="P:endocytosis"/>
    <property type="evidence" value="ECO:0007669"/>
    <property type="project" value="TreeGrafter"/>
</dbReference>
<dbReference type="PROSITE" id="PS00916">
    <property type="entry name" value="PI3_4_KINASE_2"/>
    <property type="match status" value="1"/>
</dbReference>
<dbReference type="FunFam" id="1.10.1070.11:FF:000002">
    <property type="entry name" value="Phosphatidylinositol 3-kinase catalytic subunit type 3"/>
    <property type="match status" value="1"/>
</dbReference>
<dbReference type="Pfam" id="PF00454">
    <property type="entry name" value="PI3_PI4_kinase"/>
    <property type="match status" value="1"/>
</dbReference>
<keyword evidence="3 8" id="KW-0808">Transferase</keyword>
<evidence type="ECO:0000259" key="10">
    <source>
        <dbReference type="PROSITE" id="PS50290"/>
    </source>
</evidence>
<dbReference type="GO" id="GO:0005524">
    <property type="term" value="F:ATP binding"/>
    <property type="evidence" value="ECO:0007669"/>
    <property type="project" value="UniProtKB-UniRule"/>
</dbReference>
<dbReference type="CDD" id="cd00896">
    <property type="entry name" value="PI3Kc_III"/>
    <property type="match status" value="1"/>
</dbReference>
<evidence type="ECO:0000313" key="13">
    <source>
        <dbReference type="EMBL" id="GAX25998.1"/>
    </source>
</evidence>
<proteinExistence type="inferred from homology"/>
<keyword evidence="4 8" id="KW-0547">Nucleotide-binding</keyword>
<evidence type="ECO:0000256" key="3">
    <source>
        <dbReference type="ARBA" id="ARBA00022679"/>
    </source>
</evidence>
<dbReference type="EMBL" id="BDSP01000235">
    <property type="protein sequence ID" value="GAX25998.1"/>
    <property type="molecule type" value="Genomic_DNA"/>
</dbReference>
<dbReference type="GO" id="GO:0005777">
    <property type="term" value="C:peroxisome"/>
    <property type="evidence" value="ECO:0007669"/>
    <property type="project" value="TreeGrafter"/>
</dbReference>
<evidence type="ECO:0000256" key="5">
    <source>
        <dbReference type="ARBA" id="ARBA00022777"/>
    </source>
</evidence>
<dbReference type="SUPFAM" id="SSF49562">
    <property type="entry name" value="C2 domain (Calcium/lipid-binding domain, CaLB)"/>
    <property type="match status" value="1"/>
</dbReference>
<dbReference type="SMART" id="SM00146">
    <property type="entry name" value="PI3Kc"/>
    <property type="match status" value="1"/>
</dbReference>
<protein>
    <recommendedName>
        <fullName evidence="2">phosphatidylinositol 3-kinase</fullName>
        <ecNumber evidence="2">2.7.1.137</ecNumber>
    </recommendedName>
</protein>
<keyword evidence="5 8" id="KW-0418">Kinase</keyword>
<gene>
    <name evidence="13" type="ORF">FisN_4Hh507</name>
</gene>
<dbReference type="Gene3D" id="3.30.1010.10">
    <property type="entry name" value="Phosphatidylinositol 3-kinase Catalytic Subunit, Chain A, domain 4"/>
    <property type="match status" value="1"/>
</dbReference>
<dbReference type="SUPFAM" id="SSF56112">
    <property type="entry name" value="Protein kinase-like (PK-like)"/>
    <property type="match status" value="1"/>
</dbReference>
<dbReference type="InterPro" id="IPR011009">
    <property type="entry name" value="Kinase-like_dom_sf"/>
</dbReference>
<feature type="domain" description="C2 PI3K-type" evidence="12">
    <location>
        <begin position="33"/>
        <end position="217"/>
    </location>
</feature>
<evidence type="ECO:0000256" key="6">
    <source>
        <dbReference type="ARBA" id="ARBA00022840"/>
    </source>
</evidence>
<evidence type="ECO:0000256" key="4">
    <source>
        <dbReference type="ARBA" id="ARBA00022741"/>
    </source>
</evidence>
<sequence>MVTRPGLPQQLNADVGNDKWVNVAWMPHTALSQSSHVCLTIRSAHATIDDLLSDETNDWKVSVRIYGVGGLSLVPVAAHTPAARLHSRRRRNSASTEINAAQGETASKKIYPTVSSASHDCYWNYLIQIPIRWRDLPRDAYLVFDIIEGDGRVYQGSMPFFSQYGKLLTGLRRIVVKKGPLRSDINLGLCHDEEEKADILWEASRILDKVTRFEERPPAQIQSFGDPPSIPWLDGLTKARALEILKDAAEEQSLPVSDFEDELQASLIVELPTFDIPILFEETFYPVPSNGASGAVTPLDLVLHQKHESRSTDVFDADHFDPLQLVTILEYENENDNPVEDKYRTLAHDVIRGLVDPALKPDREQRARLAAIIDSPSLHPSREEKDLLWRFRFSLVENRRALTKFLLAVDWTVESEVVQAAELLEQWRKRSPIEVTDALKLLGKHVAFQTNLVRDYAIDTLAAAPDSELRLYLLQLVQALKYESNGSSDRASPTGVSAARAKSLDSTATQPVSPLAAFLIKRASLSMELANYLYWYLKVETQHPTHGSRYRDVLAALKAKLDATPFKQKIDVDGSSMESSSTTKLKSIVGSVSKIGSTLRGTEPGTTEGDDTHSRRNRSMWDVLVLQDSFISGLLDLQRRCRDARGKKDTKESELKLLLAKEGYNKDQKRDPVPLPSTPEVLVNGVRPDTAVMFKSALYPALLEFHVEGTLHGETTTVPKQNEKLKSISSMLRSGGGSTYKVIVKTGDDLRQDQLVIMMIQLMDRLLKKSALDLCLSPYSIIATSPSSGLVEFVANSVPISQVLSKHNGSILHFLQSVAPQKGAKYDVRPDVMSTYIRSCAGYCVITYLLGVGDRHLDNILLRNTGHFFHIDFGFIFGRDPKPLPPAFRLTREMVDGMGGIDSTEYRQFCSLACQAYNALRKSASLVLNLVHLMADAEIEDLCNNPAGDADFVIASFEQRYRLDLTDEQAEKHFTGLITDCLSAIAPRVMDVFHSFAVARR</sequence>
<dbReference type="Proteomes" id="UP000198406">
    <property type="component" value="Unassembled WGS sequence"/>
</dbReference>
<keyword evidence="6 8" id="KW-0067">ATP-binding</keyword>
<dbReference type="FunFam" id="3.30.1010.10:FF:000016">
    <property type="entry name" value="Phosphatidylinositol 3-kinase catalytic subunit type 3"/>
    <property type="match status" value="1"/>
</dbReference>
<keyword evidence="7" id="KW-0472">Membrane</keyword>
<dbReference type="AlphaFoldDB" id="A0A1Z5KJ68"/>
<accession>A0A1Z5KJ68</accession>
<dbReference type="GO" id="GO:0034272">
    <property type="term" value="C:phosphatidylinositol 3-kinase complex, class III, type II"/>
    <property type="evidence" value="ECO:0007669"/>
    <property type="project" value="TreeGrafter"/>
</dbReference>
<dbReference type="InterPro" id="IPR000403">
    <property type="entry name" value="PI3/4_kinase_cat_dom"/>
</dbReference>
<dbReference type="InterPro" id="IPR008290">
    <property type="entry name" value="PI3K_Vps34"/>
</dbReference>
<comment type="subcellular location">
    <subcellularLocation>
        <location evidence="1">Endomembrane system</location>
        <topology evidence="1">Peripheral membrane protein</topology>
    </subcellularLocation>
</comment>
<dbReference type="Gene3D" id="1.25.40.70">
    <property type="entry name" value="Phosphatidylinositol 3-kinase, accessory domain (PIK)"/>
    <property type="match status" value="1"/>
</dbReference>
<evidence type="ECO:0000256" key="9">
    <source>
        <dbReference type="PROSITE-ProRule" id="PRU00880"/>
    </source>
</evidence>
<dbReference type="OrthoDB" id="67688at2759"/>
<dbReference type="GO" id="GO:0016303">
    <property type="term" value="F:1-phosphatidylinositol-3-kinase activity"/>
    <property type="evidence" value="ECO:0007669"/>
    <property type="project" value="UniProtKB-EC"/>
</dbReference>
<dbReference type="CDD" id="cd00870">
    <property type="entry name" value="PI3Ka_III"/>
    <property type="match status" value="1"/>
</dbReference>
<evidence type="ECO:0000259" key="12">
    <source>
        <dbReference type="PROSITE" id="PS51547"/>
    </source>
</evidence>
<evidence type="ECO:0000256" key="8">
    <source>
        <dbReference type="PIRNR" id="PIRNR000587"/>
    </source>
</evidence>
<feature type="domain" description="PIK helical" evidence="11">
    <location>
        <begin position="355"/>
        <end position="560"/>
    </location>
</feature>
<dbReference type="GO" id="GO:0000407">
    <property type="term" value="C:phagophore assembly site"/>
    <property type="evidence" value="ECO:0007669"/>
    <property type="project" value="TreeGrafter"/>
</dbReference>
<dbReference type="InterPro" id="IPR001263">
    <property type="entry name" value="PI3K_accessory_dom"/>
</dbReference>
<dbReference type="InterPro" id="IPR035892">
    <property type="entry name" value="C2_domain_sf"/>
</dbReference>
<dbReference type="Gene3D" id="1.10.1070.11">
    <property type="entry name" value="Phosphatidylinositol 3-/4-kinase, catalytic domain"/>
    <property type="match status" value="1"/>
</dbReference>
<evidence type="ECO:0000256" key="7">
    <source>
        <dbReference type="ARBA" id="ARBA00023136"/>
    </source>
</evidence>
<evidence type="ECO:0000259" key="11">
    <source>
        <dbReference type="PROSITE" id="PS51545"/>
    </source>
</evidence>
<dbReference type="PANTHER" id="PTHR10048:SF7">
    <property type="entry name" value="PHOSPHATIDYLINOSITOL 3-KINASE CATALYTIC SUBUNIT TYPE 3"/>
    <property type="match status" value="1"/>
</dbReference>
<dbReference type="GO" id="GO:0005768">
    <property type="term" value="C:endosome"/>
    <property type="evidence" value="ECO:0007669"/>
    <property type="project" value="TreeGrafter"/>
</dbReference>
<dbReference type="EC" id="2.7.1.137" evidence="2"/>
<comment type="similarity">
    <text evidence="8 9">Belongs to the PI3/PI4-kinase family.</text>
</comment>
<evidence type="ECO:0000256" key="1">
    <source>
        <dbReference type="ARBA" id="ARBA00004184"/>
    </source>
</evidence>
<dbReference type="InterPro" id="IPR002420">
    <property type="entry name" value="PI3K-type_C2_dom"/>
</dbReference>
<reference evidence="13 14" key="1">
    <citation type="journal article" date="2015" name="Plant Cell">
        <title>Oil accumulation by the oleaginous diatom Fistulifera solaris as revealed by the genome and transcriptome.</title>
        <authorList>
            <person name="Tanaka T."/>
            <person name="Maeda Y."/>
            <person name="Veluchamy A."/>
            <person name="Tanaka M."/>
            <person name="Abida H."/>
            <person name="Marechal E."/>
            <person name="Bowler C."/>
            <person name="Muto M."/>
            <person name="Sunaga Y."/>
            <person name="Tanaka M."/>
            <person name="Yoshino T."/>
            <person name="Taniguchi T."/>
            <person name="Fukuda Y."/>
            <person name="Nemoto M."/>
            <person name="Matsumoto M."/>
            <person name="Wong P.S."/>
            <person name="Aburatani S."/>
            <person name="Fujibuchi W."/>
        </authorList>
    </citation>
    <scope>NUCLEOTIDE SEQUENCE [LARGE SCALE GENOMIC DNA]</scope>
    <source>
        <strain evidence="13 14">JPCC DA0580</strain>
    </source>
</reference>
<evidence type="ECO:0000313" key="14">
    <source>
        <dbReference type="Proteomes" id="UP000198406"/>
    </source>
</evidence>
<dbReference type="InParanoid" id="A0A1Z5KJ68"/>
<dbReference type="PIRSF" id="PIRSF000587">
    <property type="entry name" value="PI3K_Vps34"/>
    <property type="match status" value="1"/>
</dbReference>
<keyword evidence="14" id="KW-1185">Reference proteome</keyword>
<dbReference type="Pfam" id="PF00613">
    <property type="entry name" value="PI3Ka"/>
    <property type="match status" value="1"/>
</dbReference>
<name>A0A1Z5KJ68_FISSO</name>
<dbReference type="InterPro" id="IPR036940">
    <property type="entry name" value="PI3/4_kinase_cat_sf"/>
</dbReference>
<dbReference type="InterPro" id="IPR057756">
    <property type="entry name" value="PI3-kinase_type3/VPS34_cat"/>
</dbReference>
<organism evidence="13 14">
    <name type="scientific">Fistulifera solaris</name>
    <name type="common">Oleaginous diatom</name>
    <dbReference type="NCBI Taxonomy" id="1519565"/>
    <lineage>
        <taxon>Eukaryota</taxon>
        <taxon>Sar</taxon>
        <taxon>Stramenopiles</taxon>
        <taxon>Ochrophyta</taxon>
        <taxon>Bacillariophyta</taxon>
        <taxon>Bacillariophyceae</taxon>
        <taxon>Bacillariophycidae</taxon>
        <taxon>Naviculales</taxon>
        <taxon>Naviculaceae</taxon>
        <taxon>Fistulifera</taxon>
    </lineage>
</organism>
<dbReference type="InterPro" id="IPR042236">
    <property type="entry name" value="PI3K_accessory_sf"/>
</dbReference>
<feature type="domain" description="PI3K/PI4K catalytic" evidence="10">
    <location>
        <begin position="714"/>
        <end position="986"/>
    </location>
</feature>
<dbReference type="PROSITE" id="PS51545">
    <property type="entry name" value="PIK_HELICAL"/>
    <property type="match status" value="1"/>
</dbReference>
<dbReference type="InterPro" id="IPR015433">
    <property type="entry name" value="PI3/4_kinase"/>
</dbReference>
<dbReference type="GO" id="GO:0048015">
    <property type="term" value="P:phosphatidylinositol-mediated signaling"/>
    <property type="evidence" value="ECO:0007669"/>
    <property type="project" value="TreeGrafter"/>
</dbReference>
<dbReference type="GO" id="GO:0034271">
    <property type="term" value="C:phosphatidylinositol 3-kinase complex, class III, type I"/>
    <property type="evidence" value="ECO:0007669"/>
    <property type="project" value="TreeGrafter"/>
</dbReference>
<dbReference type="InterPro" id="IPR016024">
    <property type="entry name" value="ARM-type_fold"/>
</dbReference>
<dbReference type="PROSITE" id="PS51547">
    <property type="entry name" value="C2_PI3K"/>
    <property type="match status" value="1"/>
</dbReference>
<dbReference type="SUPFAM" id="SSF48371">
    <property type="entry name" value="ARM repeat"/>
    <property type="match status" value="1"/>
</dbReference>